<dbReference type="InterPro" id="IPR036465">
    <property type="entry name" value="vWFA_dom_sf"/>
</dbReference>
<sequence>MPVFQHPIAFCFILLIPILYVLRFSKFFTKPAIPLVLKDWQGQEFRWKETLGRVIRFISGILFMVGYISLVFAFADPVRVKSEKVYTSRGTDILFVLDTSPSMTAKDLGDISRLDTARQAIKVLVPASGGTHFGLVAMASEAALIVPPTTDKKLFFERLDSLSPGSLGDGTSLGAGLSTAVYHLAGSPAPKKCIVLVTDGENNAGSIHPENGAALAREYGITLYVLGVGTQGAVPIDYVDPVSGKVYSGYLDSHFDASALEKIALIGKGRYFGVETSSALSAALEAIAEKEVAVQSFYIKQTEESLYFYFLGFALGAFVMAWVLRRLYMGEQL</sequence>
<reference evidence="7" key="1">
    <citation type="journal article" date="2021" name="PeerJ">
        <title>Extensive microbial diversity within the chicken gut microbiome revealed by metagenomics and culture.</title>
        <authorList>
            <person name="Gilroy R."/>
            <person name="Ravi A."/>
            <person name="Getino M."/>
            <person name="Pursley I."/>
            <person name="Horton D.L."/>
            <person name="Alikhan N.F."/>
            <person name="Baker D."/>
            <person name="Gharbi K."/>
            <person name="Hall N."/>
            <person name="Watson M."/>
            <person name="Adriaenssens E.M."/>
            <person name="Foster-Nyarko E."/>
            <person name="Jarju S."/>
            <person name="Secka A."/>
            <person name="Antonio M."/>
            <person name="Oren A."/>
            <person name="Chaudhuri R.R."/>
            <person name="La Ragione R."/>
            <person name="Hildebrand F."/>
            <person name="Pallen M.J."/>
        </authorList>
    </citation>
    <scope>NUCLEOTIDE SEQUENCE</scope>
    <source>
        <strain evidence="7">Gambia15-2214</strain>
    </source>
</reference>
<dbReference type="Gene3D" id="3.40.50.410">
    <property type="entry name" value="von Willebrand factor, type A domain"/>
    <property type="match status" value="1"/>
</dbReference>
<evidence type="ECO:0000256" key="4">
    <source>
        <dbReference type="ARBA" id="ARBA00023136"/>
    </source>
</evidence>
<evidence type="ECO:0000256" key="2">
    <source>
        <dbReference type="ARBA" id="ARBA00022692"/>
    </source>
</evidence>
<accession>A0A9E2P157</accession>
<dbReference type="AlphaFoldDB" id="A0A9E2P157"/>
<dbReference type="Pfam" id="PF00092">
    <property type="entry name" value="VWA"/>
    <property type="match status" value="1"/>
</dbReference>
<dbReference type="Proteomes" id="UP000823914">
    <property type="component" value="Unassembled WGS sequence"/>
</dbReference>
<evidence type="ECO:0000259" key="6">
    <source>
        <dbReference type="PROSITE" id="PS50234"/>
    </source>
</evidence>
<name>A0A9E2P157_9SPIR</name>
<dbReference type="EMBL" id="JAHLFV010000215">
    <property type="protein sequence ID" value="MBU3850758.1"/>
    <property type="molecule type" value="Genomic_DNA"/>
</dbReference>
<feature type="transmembrane region" description="Helical" evidence="5">
    <location>
        <begin position="54"/>
        <end position="75"/>
    </location>
</feature>
<gene>
    <name evidence="7" type="ORF">IAA16_09350</name>
</gene>
<reference evidence="7" key="2">
    <citation type="submission" date="2021-04" db="EMBL/GenBank/DDBJ databases">
        <authorList>
            <person name="Gilroy R."/>
        </authorList>
    </citation>
    <scope>NUCLEOTIDE SEQUENCE</scope>
    <source>
        <strain evidence="7">Gambia15-2214</strain>
    </source>
</reference>
<dbReference type="SMART" id="SM00327">
    <property type="entry name" value="VWA"/>
    <property type="match status" value="1"/>
</dbReference>
<keyword evidence="1" id="KW-1003">Cell membrane</keyword>
<organism evidence="7 8">
    <name type="scientific">Candidatus Treponema excrementipullorum</name>
    <dbReference type="NCBI Taxonomy" id="2838768"/>
    <lineage>
        <taxon>Bacteria</taxon>
        <taxon>Pseudomonadati</taxon>
        <taxon>Spirochaetota</taxon>
        <taxon>Spirochaetia</taxon>
        <taxon>Spirochaetales</taxon>
        <taxon>Treponemataceae</taxon>
        <taxon>Treponema</taxon>
    </lineage>
</organism>
<evidence type="ECO:0000256" key="3">
    <source>
        <dbReference type="ARBA" id="ARBA00022989"/>
    </source>
</evidence>
<comment type="caution">
    <text evidence="7">The sequence shown here is derived from an EMBL/GenBank/DDBJ whole genome shotgun (WGS) entry which is preliminary data.</text>
</comment>
<evidence type="ECO:0000313" key="7">
    <source>
        <dbReference type="EMBL" id="MBU3850758.1"/>
    </source>
</evidence>
<keyword evidence="4 5" id="KW-0472">Membrane</keyword>
<proteinExistence type="predicted"/>
<dbReference type="InterPro" id="IPR002035">
    <property type="entry name" value="VWF_A"/>
</dbReference>
<evidence type="ECO:0000256" key="5">
    <source>
        <dbReference type="SAM" id="Phobius"/>
    </source>
</evidence>
<evidence type="ECO:0000256" key="1">
    <source>
        <dbReference type="ARBA" id="ARBA00022475"/>
    </source>
</evidence>
<dbReference type="SUPFAM" id="SSF53300">
    <property type="entry name" value="vWA-like"/>
    <property type="match status" value="1"/>
</dbReference>
<dbReference type="PROSITE" id="PS50234">
    <property type="entry name" value="VWFA"/>
    <property type="match status" value="1"/>
</dbReference>
<dbReference type="PANTHER" id="PTHR22550:SF5">
    <property type="entry name" value="LEUCINE ZIPPER PROTEIN 4"/>
    <property type="match status" value="1"/>
</dbReference>
<keyword evidence="3 5" id="KW-1133">Transmembrane helix</keyword>
<protein>
    <submittedName>
        <fullName evidence="7">VWA domain-containing protein</fullName>
    </submittedName>
</protein>
<feature type="domain" description="VWFA" evidence="6">
    <location>
        <begin position="92"/>
        <end position="287"/>
    </location>
</feature>
<dbReference type="InterPro" id="IPR050768">
    <property type="entry name" value="UPF0353/GerABKA_families"/>
</dbReference>
<feature type="transmembrane region" description="Helical" evidence="5">
    <location>
        <begin position="306"/>
        <end position="324"/>
    </location>
</feature>
<dbReference type="PANTHER" id="PTHR22550">
    <property type="entry name" value="SPORE GERMINATION PROTEIN"/>
    <property type="match status" value="1"/>
</dbReference>
<evidence type="ECO:0000313" key="8">
    <source>
        <dbReference type="Proteomes" id="UP000823914"/>
    </source>
</evidence>
<keyword evidence="2 5" id="KW-0812">Transmembrane</keyword>
<feature type="transmembrane region" description="Helical" evidence="5">
    <location>
        <begin position="6"/>
        <end position="22"/>
    </location>
</feature>